<evidence type="ECO:0000256" key="5">
    <source>
        <dbReference type="ARBA" id="ARBA00023002"/>
    </source>
</evidence>
<dbReference type="InterPro" id="IPR009056">
    <property type="entry name" value="Cyt_c-like_dom"/>
</dbReference>
<feature type="chain" id="PRO_5038123720" evidence="9">
    <location>
        <begin position="35"/>
        <end position="464"/>
    </location>
</feature>
<dbReference type="InterPro" id="IPR004852">
    <property type="entry name" value="Di-haem_cyt_c_peroxidsae"/>
</dbReference>
<dbReference type="GO" id="GO:0004130">
    <property type="term" value="F:cytochrome-c peroxidase activity"/>
    <property type="evidence" value="ECO:0007669"/>
    <property type="project" value="TreeGrafter"/>
</dbReference>
<evidence type="ECO:0000256" key="2">
    <source>
        <dbReference type="ARBA" id="ARBA00022617"/>
    </source>
</evidence>
<keyword evidence="2 7" id="KW-0349">Heme</keyword>
<keyword evidence="5" id="KW-0560">Oxidoreductase</keyword>
<keyword evidence="12" id="KW-1185">Reference proteome</keyword>
<dbReference type="PANTHER" id="PTHR30600">
    <property type="entry name" value="CYTOCHROME C PEROXIDASE-RELATED"/>
    <property type="match status" value="1"/>
</dbReference>
<feature type="domain" description="Cytochrome c" evidence="10">
    <location>
        <begin position="249"/>
        <end position="431"/>
    </location>
</feature>
<evidence type="ECO:0000313" key="12">
    <source>
        <dbReference type="Proteomes" id="UP000627446"/>
    </source>
</evidence>
<dbReference type="Gene3D" id="1.10.760.10">
    <property type="entry name" value="Cytochrome c-like domain"/>
    <property type="match status" value="2"/>
</dbReference>
<keyword evidence="4 9" id="KW-0732">Signal</keyword>
<dbReference type="SUPFAM" id="SSF46626">
    <property type="entry name" value="Cytochrome c"/>
    <property type="match status" value="2"/>
</dbReference>
<evidence type="ECO:0000256" key="3">
    <source>
        <dbReference type="ARBA" id="ARBA00022723"/>
    </source>
</evidence>
<comment type="caution">
    <text evidence="11">The sequence shown here is derived from an EMBL/GenBank/DDBJ whole genome shotgun (WGS) entry which is preliminary data.</text>
</comment>
<dbReference type="Proteomes" id="UP000627446">
    <property type="component" value="Unassembled WGS sequence"/>
</dbReference>
<evidence type="ECO:0000256" key="7">
    <source>
        <dbReference type="PROSITE-ProRule" id="PRU00433"/>
    </source>
</evidence>
<dbReference type="GO" id="GO:0009055">
    <property type="term" value="F:electron transfer activity"/>
    <property type="evidence" value="ECO:0007669"/>
    <property type="project" value="InterPro"/>
</dbReference>
<dbReference type="RefSeq" id="WP_186917210.1">
    <property type="nucleotide sequence ID" value="NZ_JACOFZ010000006.1"/>
</dbReference>
<organism evidence="11 12">
    <name type="scientific">Undibacterium nitidum</name>
    <dbReference type="NCBI Taxonomy" id="2762298"/>
    <lineage>
        <taxon>Bacteria</taxon>
        <taxon>Pseudomonadati</taxon>
        <taxon>Pseudomonadota</taxon>
        <taxon>Betaproteobacteria</taxon>
        <taxon>Burkholderiales</taxon>
        <taxon>Oxalobacteraceae</taxon>
        <taxon>Undibacterium</taxon>
    </lineage>
</organism>
<keyword evidence="11" id="KW-0575">Peroxidase</keyword>
<keyword evidence="3 7" id="KW-0479">Metal-binding</keyword>
<dbReference type="InterPro" id="IPR036909">
    <property type="entry name" value="Cyt_c-like_dom_sf"/>
</dbReference>
<evidence type="ECO:0000256" key="9">
    <source>
        <dbReference type="SAM" id="SignalP"/>
    </source>
</evidence>
<protein>
    <submittedName>
        <fullName evidence="11">Cytochrome-c peroxidase</fullName>
    </submittedName>
</protein>
<proteinExistence type="predicted"/>
<evidence type="ECO:0000259" key="10">
    <source>
        <dbReference type="PROSITE" id="PS51007"/>
    </source>
</evidence>
<dbReference type="InterPro" id="IPR051395">
    <property type="entry name" value="Cytochrome_c_Peroxidase/MauG"/>
</dbReference>
<dbReference type="EMBL" id="JACOFZ010000006">
    <property type="protein sequence ID" value="MBC3882592.1"/>
    <property type="molecule type" value="Genomic_DNA"/>
</dbReference>
<comment type="subcellular location">
    <subcellularLocation>
        <location evidence="1">Cell envelope</location>
    </subcellularLocation>
</comment>
<dbReference type="GO" id="GO:0020037">
    <property type="term" value="F:heme binding"/>
    <property type="evidence" value="ECO:0007669"/>
    <property type="project" value="InterPro"/>
</dbReference>
<evidence type="ECO:0000256" key="1">
    <source>
        <dbReference type="ARBA" id="ARBA00004196"/>
    </source>
</evidence>
<name>A0A923HU13_9BURK</name>
<dbReference type="AlphaFoldDB" id="A0A923HU13"/>
<evidence type="ECO:0000256" key="8">
    <source>
        <dbReference type="SAM" id="MobiDB-lite"/>
    </source>
</evidence>
<dbReference type="GO" id="GO:0030313">
    <property type="term" value="C:cell envelope"/>
    <property type="evidence" value="ECO:0007669"/>
    <property type="project" value="UniProtKB-SubCell"/>
</dbReference>
<evidence type="ECO:0000256" key="6">
    <source>
        <dbReference type="ARBA" id="ARBA00023004"/>
    </source>
</evidence>
<evidence type="ECO:0000256" key="4">
    <source>
        <dbReference type="ARBA" id="ARBA00022729"/>
    </source>
</evidence>
<accession>A0A923HU13</accession>
<dbReference type="PANTHER" id="PTHR30600:SF10">
    <property type="entry name" value="BLL6722 PROTEIN"/>
    <property type="match status" value="1"/>
</dbReference>
<dbReference type="PROSITE" id="PS51007">
    <property type="entry name" value="CYTC"/>
    <property type="match status" value="1"/>
</dbReference>
<feature type="signal peptide" evidence="9">
    <location>
        <begin position="1"/>
        <end position="34"/>
    </location>
</feature>
<evidence type="ECO:0000313" key="11">
    <source>
        <dbReference type="EMBL" id="MBC3882592.1"/>
    </source>
</evidence>
<gene>
    <name evidence="11" type="ORF">H8K36_14475</name>
</gene>
<feature type="region of interest" description="Disordered" evidence="8">
    <location>
        <begin position="444"/>
        <end position="464"/>
    </location>
</feature>
<keyword evidence="6 7" id="KW-0408">Iron</keyword>
<dbReference type="Pfam" id="PF03150">
    <property type="entry name" value="CCP_MauG"/>
    <property type="match status" value="1"/>
</dbReference>
<reference evidence="11" key="1">
    <citation type="submission" date="2020-08" db="EMBL/GenBank/DDBJ databases">
        <title>Novel species isolated from subtropical streams in China.</title>
        <authorList>
            <person name="Lu H."/>
        </authorList>
    </citation>
    <scope>NUCLEOTIDE SEQUENCE</scope>
    <source>
        <strain evidence="11">LX22W</strain>
    </source>
</reference>
<sequence length="464" mass="49557">MPFFTSYQSPQPKLRSMSALLLLCSAALSLQALAQAPRGPQVPPLPTTPVPTTPVPTNTNPIPQVPVAQTRLETLGQMIFTDRNLSVPAGTACVSCHTAGTGFASNHGSRSGVPQGSIAGVLGLRNAMSNAYNSFVPPFSFQNRPQGVVAIGGHFWDGRADTLALQALGPFLAAAEMNNPNAESVVQKVAAAPYAAIMRAEFGDDIFSNPNLAFQKLGVAIAAYENTPGFQSFSSKYDAFVQGKTTLAANEIRGMNLFMDTRRANCVSCHAMNPNSKDPKDNLFSQFTYFALGVPRNPAIPQNANPSFFDLGICGPARSKPALTANVPDTTSIEDFCGKFRMPSLRNVALREAFMHNGAFKNLSDVIAFYATRNADPRRWYGPAGVPNDLPTAYLKNIVNDRPPFNRPANAGPVFTAAEGDDILAFLRTLTDGYTTTAATTTVAVPPTINTPPSNPRGNPFGRQ</sequence>
<dbReference type="GO" id="GO:0046872">
    <property type="term" value="F:metal ion binding"/>
    <property type="evidence" value="ECO:0007669"/>
    <property type="project" value="UniProtKB-KW"/>
</dbReference>